<proteinExistence type="predicted"/>
<dbReference type="Proteomes" id="UP001589810">
    <property type="component" value="Unassembled WGS sequence"/>
</dbReference>
<evidence type="ECO:0000313" key="2">
    <source>
        <dbReference type="Proteomes" id="UP001589810"/>
    </source>
</evidence>
<evidence type="ECO:0000313" key="1">
    <source>
        <dbReference type="EMBL" id="MFC0540634.1"/>
    </source>
</evidence>
<name>A0ABV6MK21_9PSEU</name>
<reference evidence="1 2" key="1">
    <citation type="submission" date="2024-09" db="EMBL/GenBank/DDBJ databases">
        <authorList>
            <person name="Sun Q."/>
            <person name="Mori K."/>
        </authorList>
    </citation>
    <scope>NUCLEOTIDE SEQUENCE [LARGE SCALE GENOMIC DNA]</scope>
    <source>
        <strain evidence="1 2">TBRC 1432</strain>
    </source>
</reference>
<dbReference type="RefSeq" id="WP_273939444.1">
    <property type="nucleotide sequence ID" value="NZ_CP097263.1"/>
</dbReference>
<dbReference type="EMBL" id="JBHLUD010000001">
    <property type="protein sequence ID" value="MFC0540634.1"/>
    <property type="molecule type" value="Genomic_DNA"/>
</dbReference>
<evidence type="ECO:0008006" key="3">
    <source>
        <dbReference type="Google" id="ProtNLM"/>
    </source>
</evidence>
<accession>A0ABV6MK21</accession>
<comment type="caution">
    <text evidence="1">The sequence shown here is derived from an EMBL/GenBank/DDBJ whole genome shotgun (WGS) entry which is preliminary data.</text>
</comment>
<gene>
    <name evidence="1" type="ORF">ACFFH7_04025</name>
</gene>
<sequence length="145" mass="15236">MAATTAVTTEELEKGARDWFDRHKKAATNEQVGTLVVASLELVKAVVARLTEAGIEVAQTPPVRRLPDVPRWEYGALTGTHAGQAVVVPLAPASPEIRLFAPAEGQAVGELVATVTVPGDQVERNGWVPTAAIAEQLRSILGPAA</sequence>
<organism evidence="1 2">
    <name type="scientific">Kutzneria chonburiensis</name>
    <dbReference type="NCBI Taxonomy" id="1483604"/>
    <lineage>
        <taxon>Bacteria</taxon>
        <taxon>Bacillati</taxon>
        <taxon>Actinomycetota</taxon>
        <taxon>Actinomycetes</taxon>
        <taxon>Pseudonocardiales</taxon>
        <taxon>Pseudonocardiaceae</taxon>
        <taxon>Kutzneria</taxon>
    </lineage>
</organism>
<keyword evidence="2" id="KW-1185">Reference proteome</keyword>
<protein>
    <recommendedName>
        <fullName evidence="3">DUF2267 domain-containing protein</fullName>
    </recommendedName>
</protein>